<evidence type="ECO:0000313" key="8">
    <source>
        <dbReference type="Proteomes" id="UP000030017"/>
    </source>
</evidence>
<evidence type="ECO:0000256" key="2">
    <source>
        <dbReference type="ARBA" id="ARBA00022692"/>
    </source>
</evidence>
<evidence type="ECO:0000259" key="6">
    <source>
        <dbReference type="Pfam" id="PF04357"/>
    </source>
</evidence>
<dbReference type="EMBL" id="AVPS01000001">
    <property type="protein sequence ID" value="KGM52731.1"/>
    <property type="molecule type" value="Genomic_DNA"/>
</dbReference>
<feature type="domain" description="Translocation and assembly module TamB C-terminal" evidence="6">
    <location>
        <begin position="981"/>
        <end position="1310"/>
    </location>
</feature>
<feature type="transmembrane region" description="Helical" evidence="5">
    <location>
        <begin position="28"/>
        <end position="51"/>
    </location>
</feature>
<evidence type="ECO:0000256" key="1">
    <source>
        <dbReference type="ARBA" id="ARBA00004167"/>
    </source>
</evidence>
<dbReference type="Pfam" id="PF04357">
    <property type="entry name" value="TamB"/>
    <property type="match status" value="1"/>
</dbReference>
<comment type="subcellular location">
    <subcellularLocation>
        <location evidence="1">Membrane</location>
        <topology evidence="1">Single-pass membrane protein</topology>
    </subcellularLocation>
</comment>
<keyword evidence="2 5" id="KW-0812">Transmembrane</keyword>
<dbReference type="OrthoDB" id="5555605at2"/>
<keyword evidence="3 5" id="KW-1133">Transmembrane helix</keyword>
<dbReference type="PANTHER" id="PTHR36985:SF1">
    <property type="entry name" value="TRANSLOCATION AND ASSEMBLY MODULE SUBUNIT TAMB"/>
    <property type="match status" value="1"/>
</dbReference>
<dbReference type="STRING" id="1122185.N792_00310"/>
<evidence type="ECO:0000256" key="5">
    <source>
        <dbReference type="SAM" id="Phobius"/>
    </source>
</evidence>
<evidence type="ECO:0000256" key="4">
    <source>
        <dbReference type="ARBA" id="ARBA00023136"/>
    </source>
</evidence>
<dbReference type="GO" id="GO:0005886">
    <property type="term" value="C:plasma membrane"/>
    <property type="evidence" value="ECO:0007669"/>
    <property type="project" value="InterPro"/>
</dbReference>
<dbReference type="InterPro" id="IPR007452">
    <property type="entry name" value="TamB_C"/>
</dbReference>
<proteinExistence type="predicted"/>
<sequence>MDPDLTPEQREARIAELRRLRKARLRVLAIRSGLLSGALAVALVVLAWWLVASIGGRDFLLAQIVARLPANATLSWRQAEGPVSGPLTMHDVRFRYDAIVFTAQRVTLDPALRPLLGRRLRLDALQIENATLELPSSDEPFELPRWPDSLPQIAPPLALQADDVQVDGFRVSSDGVPTIDIRRLRGGLDAGPGRLHVEHMVVDSDRGRFTVHGDYRPRDNYRSDLVATAVLPAAPGRTPARLGFVAIGDLEAMDVAVAGRAPGPLRATLVLRGKDAVIVAASPASGPVMVGINRPQWRLRANAEALDVGLLTDPAAAPTDTPLALQLHVDGIGGDARLRGEMRQGDFSAEILNSRLQIADQVLQLDPLRLQLLDGTVTARGQADFTDPANATFRFATNARGLQWGGGDVSAPASAATATVRADADLGLAGTLQAWALIGNATLARGDEQAQLQIDGRGDAERMQLKSLDVRMPTGTLATTGAVAWAPALGWELDATLAGFDPGYFAADWAGAVNGRVTSTGSTRDDGGLEISARLADFGGRLRGRPLQGDGHFAMHGAPATGGSSRYEGELVLGLGDSRIDARGSYGERIELDARLTPLALADLLPDAAGSLRGRLQVSGPASAPDLRADLDGTGLRYGDLAAASLHINGNLPWHRGDGHLAIRATDLVAGMALDSLAIDARGAVERLTLAARAGSPIGQLDLDASLGRQGSRWQGTLAGLQLDLQRGADWRLQQAARFSWTPAPTRGNGTLERACLASSAGGTLCVDADWPRRGLSITGQGLPLTLAEPYLPEREHRQPWLLRGEIAVEARLRPLGNGWDGEARISSTGGGIRNSPRSRTELLRYDHLLLTANFRPQGIEAVFGTGFNDDGRIDARITTGWDAWSPLAGEIALDTDELTWMELFSPDIVEPTGRLSGRVTLAGTRNQPQLGGQARLTDFSTELPALAITLRDGNVQLDALADGTAKIHGSVRSASSAGNPGNGVLTIDGSLGWQGDDTPLVLDVRGTDVLVSDSLDLRAVASPELQMRYQAGQPLRLTGRVRVPEARINLERLDQGVSASDDVVVLDPVDPDEGPGTPLDMDLVIELGEQVHMNGFGLDGKLGGGLRLVARPGREMTATGTINVAGQYKAYGQDLRITRGQLDWSNDPIANPVIRLRAERVIGDVTAGVDVSGRASAPQAEVWSNPASSQPEALAYLTLGRPLSTLSGSERGQLNAASAALTAGGSLLASQLGAKIGLDDAGVMQSRALGGSVLGVGKQLSPRLYVGYGVSLLGTGQVLTLKYLLDHGFDIEIESSTIENRGSINWRKEK</sequence>
<dbReference type="Proteomes" id="UP000030017">
    <property type="component" value="Unassembled WGS sequence"/>
</dbReference>
<dbReference type="PANTHER" id="PTHR36985">
    <property type="entry name" value="TRANSLOCATION AND ASSEMBLY MODULE SUBUNIT TAMB"/>
    <property type="match status" value="1"/>
</dbReference>
<reference evidence="7 8" key="1">
    <citation type="submission" date="2013-08" db="EMBL/GenBank/DDBJ databases">
        <title>Genome sequencing of Lysobacter.</title>
        <authorList>
            <person name="Zhang S."/>
            <person name="Wang G."/>
        </authorList>
    </citation>
    <scope>NUCLEOTIDE SEQUENCE [LARGE SCALE GENOMIC DNA]</scope>
    <source>
        <strain evidence="7 8">Ko07</strain>
    </source>
</reference>
<dbReference type="GO" id="GO:0097347">
    <property type="term" value="C:TAM protein secretion complex"/>
    <property type="evidence" value="ECO:0007669"/>
    <property type="project" value="TreeGrafter"/>
</dbReference>
<gene>
    <name evidence="7" type="ORF">N792_00310</name>
</gene>
<accession>A0A0A0EP03</accession>
<evidence type="ECO:0000313" key="7">
    <source>
        <dbReference type="EMBL" id="KGM52731.1"/>
    </source>
</evidence>
<protein>
    <recommendedName>
        <fullName evidence="6">Translocation and assembly module TamB C-terminal domain-containing protein</fullName>
    </recommendedName>
</protein>
<keyword evidence="4 5" id="KW-0472">Membrane</keyword>
<organism evidence="7 8">
    <name type="scientific">Lysobacter concretionis Ko07 = DSM 16239</name>
    <dbReference type="NCBI Taxonomy" id="1122185"/>
    <lineage>
        <taxon>Bacteria</taxon>
        <taxon>Pseudomonadati</taxon>
        <taxon>Pseudomonadota</taxon>
        <taxon>Gammaproteobacteria</taxon>
        <taxon>Lysobacterales</taxon>
        <taxon>Lysobacteraceae</taxon>
        <taxon>Novilysobacter</taxon>
    </lineage>
</organism>
<evidence type="ECO:0000256" key="3">
    <source>
        <dbReference type="ARBA" id="ARBA00022989"/>
    </source>
</evidence>
<keyword evidence="8" id="KW-1185">Reference proteome</keyword>
<dbReference type="GO" id="GO:0009306">
    <property type="term" value="P:protein secretion"/>
    <property type="evidence" value="ECO:0007669"/>
    <property type="project" value="InterPro"/>
</dbReference>
<dbReference type="eggNOG" id="COG2911">
    <property type="taxonomic scope" value="Bacteria"/>
</dbReference>
<comment type="caution">
    <text evidence="7">The sequence shown here is derived from an EMBL/GenBank/DDBJ whole genome shotgun (WGS) entry which is preliminary data.</text>
</comment>
<name>A0A0A0EP03_9GAMM</name>